<dbReference type="SUPFAM" id="SSF50156">
    <property type="entry name" value="PDZ domain-like"/>
    <property type="match status" value="3"/>
</dbReference>
<keyword evidence="3" id="KW-0677">Repeat</keyword>
<feature type="compositionally biased region" description="Polar residues" evidence="5">
    <location>
        <begin position="397"/>
        <end position="432"/>
    </location>
</feature>
<feature type="region of interest" description="Disordered" evidence="5">
    <location>
        <begin position="1295"/>
        <end position="1330"/>
    </location>
</feature>
<dbReference type="Proteomes" id="UP001634394">
    <property type="component" value="Unassembled WGS sequence"/>
</dbReference>
<feature type="region of interest" description="Disordered" evidence="5">
    <location>
        <begin position="145"/>
        <end position="168"/>
    </location>
</feature>
<dbReference type="PANTHER" id="PTHR16484">
    <property type="entry name" value="PARTITIONING DEFECTIVE 3 RELATED"/>
    <property type="match status" value="1"/>
</dbReference>
<protein>
    <recommendedName>
        <fullName evidence="6">PDZ domain-containing protein</fullName>
    </recommendedName>
</protein>
<gene>
    <name evidence="7" type="ORF">ACJMK2_023076</name>
</gene>
<keyword evidence="2" id="KW-0132">Cell division</keyword>
<feature type="domain" description="PDZ" evidence="6">
    <location>
        <begin position="281"/>
        <end position="367"/>
    </location>
</feature>
<name>A0ABD3T318_SINWO</name>
<feature type="compositionally biased region" description="Basic and acidic residues" evidence="5">
    <location>
        <begin position="1125"/>
        <end position="1138"/>
    </location>
</feature>
<dbReference type="SMART" id="SM00228">
    <property type="entry name" value="PDZ"/>
    <property type="match status" value="3"/>
</dbReference>
<feature type="region of interest" description="Disordered" evidence="5">
    <location>
        <begin position="862"/>
        <end position="1159"/>
    </location>
</feature>
<feature type="compositionally biased region" description="Polar residues" evidence="5">
    <location>
        <begin position="978"/>
        <end position="988"/>
    </location>
</feature>
<dbReference type="InterPro" id="IPR021922">
    <property type="entry name" value="Par3/HAL_N"/>
</dbReference>
<feature type="region of interest" description="Disordered" evidence="5">
    <location>
        <begin position="226"/>
        <end position="279"/>
    </location>
</feature>
<dbReference type="InterPro" id="IPR052213">
    <property type="entry name" value="PAR3"/>
</dbReference>
<dbReference type="Pfam" id="PF12053">
    <property type="entry name" value="Par3_HAL_N_term"/>
    <property type="match status" value="1"/>
</dbReference>
<dbReference type="CDD" id="cd23058">
    <property type="entry name" value="PDZ2_Par3-like"/>
    <property type="match status" value="1"/>
</dbReference>
<evidence type="ECO:0000256" key="4">
    <source>
        <dbReference type="ARBA" id="ARBA00023306"/>
    </source>
</evidence>
<feature type="region of interest" description="Disordered" evidence="5">
    <location>
        <begin position="1258"/>
        <end position="1283"/>
    </location>
</feature>
<feature type="region of interest" description="Disordered" evidence="5">
    <location>
        <begin position="84"/>
        <end position="108"/>
    </location>
</feature>
<feature type="compositionally biased region" description="Basic and acidic residues" evidence="5">
    <location>
        <begin position="226"/>
        <end position="241"/>
    </location>
</feature>
<dbReference type="FunFam" id="2.30.42.10:FF:000011">
    <property type="entry name" value="partitioning defective 3 homolog isoform X1"/>
    <property type="match status" value="1"/>
</dbReference>
<evidence type="ECO:0000259" key="6">
    <source>
        <dbReference type="PROSITE" id="PS50106"/>
    </source>
</evidence>
<dbReference type="PANTHER" id="PTHR16484:SF17">
    <property type="entry name" value="BAZOOKA, ISOFORM B"/>
    <property type="match status" value="1"/>
</dbReference>
<evidence type="ECO:0000256" key="5">
    <source>
        <dbReference type="SAM" id="MobiDB-lite"/>
    </source>
</evidence>
<feature type="region of interest" description="Disordered" evidence="5">
    <location>
        <begin position="612"/>
        <end position="638"/>
    </location>
</feature>
<feature type="compositionally biased region" description="Basic and acidic residues" evidence="5">
    <location>
        <begin position="937"/>
        <end position="949"/>
    </location>
</feature>
<accession>A0ABD3T318</accession>
<feature type="domain" description="PDZ" evidence="6">
    <location>
        <begin position="649"/>
        <end position="726"/>
    </location>
</feature>
<comment type="similarity">
    <text evidence="1">Belongs to the PAR3 family.</text>
</comment>
<keyword evidence="8" id="KW-1185">Reference proteome</keyword>
<evidence type="ECO:0000313" key="7">
    <source>
        <dbReference type="EMBL" id="KAL3831306.1"/>
    </source>
</evidence>
<feature type="compositionally biased region" description="Low complexity" evidence="5">
    <location>
        <begin position="92"/>
        <end position="106"/>
    </location>
</feature>
<dbReference type="GO" id="GO:0051301">
    <property type="term" value="P:cell division"/>
    <property type="evidence" value="ECO:0007669"/>
    <property type="project" value="UniProtKB-KW"/>
</dbReference>
<feature type="domain" description="PDZ" evidence="6">
    <location>
        <begin position="516"/>
        <end position="601"/>
    </location>
</feature>
<evidence type="ECO:0000256" key="3">
    <source>
        <dbReference type="ARBA" id="ARBA00022737"/>
    </source>
</evidence>
<dbReference type="PROSITE" id="PS50106">
    <property type="entry name" value="PDZ"/>
    <property type="match status" value="3"/>
</dbReference>
<feature type="compositionally biased region" description="Polar residues" evidence="5">
    <location>
        <begin position="1054"/>
        <end position="1069"/>
    </location>
</feature>
<proteinExistence type="inferred from homology"/>
<dbReference type="InterPro" id="IPR036034">
    <property type="entry name" value="PDZ_sf"/>
</dbReference>
<dbReference type="Pfam" id="PF00595">
    <property type="entry name" value="PDZ"/>
    <property type="match status" value="3"/>
</dbReference>
<dbReference type="CDD" id="cd23059">
    <property type="entry name" value="PDZ3_Par3-like"/>
    <property type="match status" value="1"/>
</dbReference>
<sequence length="1392" mass="154758">MPMKVTVCFNQLKVLVPCGEGDILVRELIDKAVTRYKKASGKPNDYWVSVRTVRTLNDGGILDPDDQLNHVVDDREQLLADFEEQGGPSYPSNGDGASGSSAGTSSPDIFQSELLSNKNFHHRGYSMDGGNDVVVTDSDLSAGSSLTVRRGSEPALNTLEDEKPANGHIFNGLSIKKEEDVSKAEEDKKPKEKMAFNVFARDACRQSLGNTPSMFKWLEAQERQQEQYQKEKYQQMERKEPLGGSSVEPENLPKLRTGRLLPKTPIPPTQSEQNDSNETEMVVTLKNDGSPLGIHVVPDFDNQGRETGLLIQSIEPGGRISRDGRIKAESRIVQINGTDLFQISFHKAQEIFRAAMKTPEVVLKVLKAHVPSLSKRPPPTLPKPLGRHAPIKPSPLTLPTNKIDNDSWPSSPEKTSTPANYTGSTSSENSVDVSHDGAPLSPIELSSDKNQGSLRTDFRETSPTKKMPPAIPVRHPSTTLSMQKMDTENKGDSESVVKERAIIAPTNTKKIGKQIEIQLTKGPLGLGFSVTTRDNKVGEDSPIYIKNILPKGAAVTDGRLKAGDRLLEVNGIAMTGKTQAEAVSILRNTKMGETVNIVVSRQETEDDRFKVPRELSQTDVDPDSLQPAEKAGDDGSLTQMRNKEILSFNILLNDTGSAGLGVSVKGKTLTTDEGTRDLGIFVKAVIHGGAASKDGRLMVNDQLLEVNNEVLANLPNTEAMERLRKAMQKDEPVPGHINLKVARKVGAPSPSPFNEGLSMVFSNENQKRENRIEKEENYSFEMDHSSSREEENDQLDSLGNFILSKYTKSPSTFIDRALSGSGLRNESYNIATGDSFTDGSLIPSPSEPQNEINNNVKREIILDQDASHKKNIPPSTLDIPKKHSSENSQSSSSEDLHQQPPPWLQGSDWSRDPVPSTEEDLSPTGTFQREGFGRQSMSEKRKAHNDPRASEFYQRAKGTKEGGQKAHVHAPPPPTNLKRFSSLENLATTHDLDLSQSVEDDESSPPSPHMTRMTRGRGCNESFRAAVDRSYDPVPPMESSMETVEEESSENGSAFSREQNSARSSLSSENTEDAYGKKKGKKGKDKKSTSGILKGIFRFGKGRKTPDEHLTKGEVPVTRVEEEETLRREQQHRDEESRAQSAEAQRMNRLDQYRGSFDQPLYPNQRVLYQQHSVPIPTSYNPGYDSHSSYPQDRPALPLAEQPVIVRGDKIQQLRSEHQRRHQERHGVYPNEEKEEYYERLLQDQEVAQRFGQSAIYSGEYAGQRSRPQSRNQIERPNSRLAFPEQANYANYQDYNDINSYGNHHQGSIQNRMTPDYFSQRPPSRGPNSAAELWRHAEDSELQKNVLPKRTDMPHTVGYYGNPNMAYRDPVHSAMAGKRTVQTLTQPNSAKV</sequence>
<evidence type="ECO:0000256" key="1">
    <source>
        <dbReference type="ARBA" id="ARBA00005358"/>
    </source>
</evidence>
<keyword evidence="4" id="KW-0131">Cell cycle</keyword>
<dbReference type="Gene3D" id="3.10.20.90">
    <property type="entry name" value="Phosphatidylinositol 3-kinase Catalytic Subunit, Chain A, domain 1"/>
    <property type="match status" value="1"/>
</dbReference>
<comment type="caution">
    <text evidence="7">The sequence shown here is derived from an EMBL/GenBank/DDBJ whole genome shotgun (WGS) entry which is preliminary data.</text>
</comment>
<dbReference type="InterPro" id="IPR001478">
    <property type="entry name" value="PDZ"/>
</dbReference>
<evidence type="ECO:0000256" key="2">
    <source>
        <dbReference type="ARBA" id="ARBA00022618"/>
    </source>
</evidence>
<evidence type="ECO:0000313" key="8">
    <source>
        <dbReference type="Proteomes" id="UP001634394"/>
    </source>
</evidence>
<dbReference type="EMBL" id="JBJQND010000019">
    <property type="protein sequence ID" value="KAL3831306.1"/>
    <property type="molecule type" value="Genomic_DNA"/>
</dbReference>
<feature type="region of interest" description="Disordered" evidence="5">
    <location>
        <begin position="1214"/>
        <end position="1234"/>
    </location>
</feature>
<reference evidence="7 8" key="1">
    <citation type="submission" date="2024-11" db="EMBL/GenBank/DDBJ databases">
        <title>Chromosome-level genome assembly of the freshwater bivalve Anodonta woodiana.</title>
        <authorList>
            <person name="Chen X."/>
        </authorList>
    </citation>
    <scope>NUCLEOTIDE SEQUENCE [LARGE SCALE GENOMIC DNA]</scope>
    <source>
        <strain evidence="7">MN2024</strain>
        <tissue evidence="7">Gills</tissue>
    </source>
</reference>
<organism evidence="7 8">
    <name type="scientific">Sinanodonta woodiana</name>
    <name type="common">Chinese pond mussel</name>
    <name type="synonym">Anodonta woodiana</name>
    <dbReference type="NCBI Taxonomy" id="1069815"/>
    <lineage>
        <taxon>Eukaryota</taxon>
        <taxon>Metazoa</taxon>
        <taxon>Spiralia</taxon>
        <taxon>Lophotrochozoa</taxon>
        <taxon>Mollusca</taxon>
        <taxon>Bivalvia</taxon>
        <taxon>Autobranchia</taxon>
        <taxon>Heteroconchia</taxon>
        <taxon>Palaeoheterodonta</taxon>
        <taxon>Unionida</taxon>
        <taxon>Unionoidea</taxon>
        <taxon>Unionidae</taxon>
        <taxon>Unioninae</taxon>
        <taxon>Sinanodonta</taxon>
    </lineage>
</organism>
<feature type="region of interest" description="Disordered" evidence="5">
    <location>
        <begin position="372"/>
        <end position="476"/>
    </location>
</feature>
<feature type="compositionally biased region" description="Polar residues" evidence="5">
    <location>
        <begin position="1295"/>
        <end position="1313"/>
    </location>
</feature>
<dbReference type="Gene3D" id="2.30.42.10">
    <property type="match status" value="3"/>
</dbReference>